<dbReference type="AlphaFoldDB" id="A0A8J3MUK5"/>
<organism evidence="1 2">
    <name type="scientific">Ktedonospora formicarum</name>
    <dbReference type="NCBI Taxonomy" id="2778364"/>
    <lineage>
        <taxon>Bacteria</taxon>
        <taxon>Bacillati</taxon>
        <taxon>Chloroflexota</taxon>
        <taxon>Ktedonobacteria</taxon>
        <taxon>Ktedonobacterales</taxon>
        <taxon>Ktedonobacteraceae</taxon>
        <taxon>Ktedonospora</taxon>
    </lineage>
</organism>
<sequence>MQHFQTRNNAIMNGYNNTLLYALRRYRAYETRNEESHRSWHRDGELIVLDLPMEEDDYASYGSGGPAQAYI</sequence>
<dbReference type="EMBL" id="BNJF01000005">
    <property type="protein sequence ID" value="GHO49452.1"/>
    <property type="molecule type" value="Genomic_DNA"/>
</dbReference>
<dbReference type="RefSeq" id="WP_220198571.1">
    <property type="nucleotide sequence ID" value="NZ_BNJF01000005.1"/>
</dbReference>
<name>A0A8J3MUK5_9CHLR</name>
<protein>
    <submittedName>
        <fullName evidence="1">Uncharacterized protein</fullName>
    </submittedName>
</protein>
<gene>
    <name evidence="1" type="ORF">KSX_76150</name>
</gene>
<reference evidence="1" key="1">
    <citation type="submission" date="2020-10" db="EMBL/GenBank/DDBJ databases">
        <title>Taxonomic study of unclassified bacteria belonging to the class Ktedonobacteria.</title>
        <authorList>
            <person name="Yabe S."/>
            <person name="Wang C.M."/>
            <person name="Zheng Y."/>
            <person name="Sakai Y."/>
            <person name="Cavaletti L."/>
            <person name="Monciardini P."/>
            <person name="Donadio S."/>
        </authorList>
    </citation>
    <scope>NUCLEOTIDE SEQUENCE</scope>
    <source>
        <strain evidence="1">SOSP1-1</strain>
    </source>
</reference>
<evidence type="ECO:0000313" key="1">
    <source>
        <dbReference type="EMBL" id="GHO49452.1"/>
    </source>
</evidence>
<proteinExistence type="predicted"/>
<keyword evidence="2" id="KW-1185">Reference proteome</keyword>
<accession>A0A8J3MUK5</accession>
<dbReference type="Proteomes" id="UP000612362">
    <property type="component" value="Unassembled WGS sequence"/>
</dbReference>
<evidence type="ECO:0000313" key="2">
    <source>
        <dbReference type="Proteomes" id="UP000612362"/>
    </source>
</evidence>
<comment type="caution">
    <text evidence="1">The sequence shown here is derived from an EMBL/GenBank/DDBJ whole genome shotgun (WGS) entry which is preliminary data.</text>
</comment>